<dbReference type="FunFam" id="1.10.8.10:FF:000005">
    <property type="entry name" value="Non-specific serine/threonine protein kinase"/>
    <property type="match status" value="1"/>
</dbReference>
<dbReference type="Gene3D" id="3.30.200.20">
    <property type="entry name" value="Phosphorylase Kinase, domain 1"/>
    <property type="match status" value="1"/>
</dbReference>
<dbReference type="InterPro" id="IPR001772">
    <property type="entry name" value="KA1_dom"/>
</dbReference>
<evidence type="ECO:0000256" key="1">
    <source>
        <dbReference type="ARBA" id="ARBA00001946"/>
    </source>
</evidence>
<keyword evidence="12" id="KW-0460">Magnesium</keyword>
<feature type="compositionally biased region" description="Low complexity" evidence="16">
    <location>
        <begin position="402"/>
        <end position="422"/>
    </location>
</feature>
<keyword evidence="8" id="KW-0479">Metal-binding</keyword>
<evidence type="ECO:0000256" key="7">
    <source>
        <dbReference type="ARBA" id="ARBA00022679"/>
    </source>
</evidence>
<comment type="similarity">
    <text evidence="3">Belongs to the protein kinase superfamily. CAMK Ser/Thr protein kinase family. SNF1 subfamily.</text>
</comment>
<dbReference type="PANTHER" id="PTHR24346">
    <property type="entry name" value="MAP/MICROTUBULE AFFINITY-REGULATING KINASE"/>
    <property type="match status" value="1"/>
</dbReference>
<dbReference type="GO" id="GO:0035556">
    <property type="term" value="P:intracellular signal transduction"/>
    <property type="evidence" value="ECO:0007669"/>
    <property type="project" value="TreeGrafter"/>
</dbReference>
<proteinExistence type="inferred from homology"/>
<dbReference type="SMART" id="SM00220">
    <property type="entry name" value="S_TKc"/>
    <property type="match status" value="1"/>
</dbReference>
<dbReference type="InterPro" id="IPR000719">
    <property type="entry name" value="Prot_kinase_dom"/>
</dbReference>
<keyword evidence="9" id="KW-0547">Nucleotide-binding</keyword>
<reference evidence="20" key="2">
    <citation type="submission" date="2025-08" db="UniProtKB">
        <authorList>
            <consortium name="Ensembl"/>
        </authorList>
    </citation>
    <scope>IDENTIFICATION</scope>
</reference>
<feature type="domain" description="UBA" evidence="18">
    <location>
        <begin position="273"/>
        <end position="318"/>
    </location>
</feature>
<dbReference type="InterPro" id="IPR015940">
    <property type="entry name" value="UBA"/>
</dbReference>
<dbReference type="Ensembl" id="ENSSAUT00010045801.1">
    <property type="protein sequence ID" value="ENSSAUP00010043523.1"/>
    <property type="gene ID" value="ENSSAUG00010015543.1"/>
</dbReference>
<dbReference type="InterPro" id="IPR011009">
    <property type="entry name" value="Kinase-like_dom_sf"/>
</dbReference>
<evidence type="ECO:0000256" key="14">
    <source>
        <dbReference type="ARBA" id="ARBA00047899"/>
    </source>
</evidence>
<evidence type="ECO:0000256" key="11">
    <source>
        <dbReference type="ARBA" id="ARBA00022840"/>
    </source>
</evidence>
<dbReference type="InterPro" id="IPR028375">
    <property type="entry name" value="KA1/Ssp2_C"/>
</dbReference>
<evidence type="ECO:0000256" key="10">
    <source>
        <dbReference type="ARBA" id="ARBA00022777"/>
    </source>
</evidence>
<name>A0A671WXM7_SPAAU</name>
<dbReference type="Proteomes" id="UP000472265">
    <property type="component" value="Chromosome 1"/>
</dbReference>
<dbReference type="Pfam" id="PF02149">
    <property type="entry name" value="KA1"/>
    <property type="match status" value="1"/>
</dbReference>
<dbReference type="PROSITE" id="PS50030">
    <property type="entry name" value="UBA"/>
    <property type="match status" value="1"/>
</dbReference>
<dbReference type="SUPFAM" id="SSF103243">
    <property type="entry name" value="KA1-like"/>
    <property type="match status" value="1"/>
</dbReference>
<keyword evidence="5" id="KW-0723">Serine/threonine-protein kinase</keyword>
<sequence length="662" mass="74681">SVTDEQPHVGNYRLLKTIGKGNFAKVKLARHTLTGREVRTPHRVQKYLSLQLFREVSVMKILNHPNIVKLFEVIETDKTLYLVMEYASGGEVFDYLVAHGRMKEKEARAKFRQIVSAVEYCHQKRIVHRDLKAENLLLDADMNIKIADFGFSNEFTLGSKLDTFCGSPPYAAPELFQGKKYDGPEVDVWSLGVILYTLVSGSLPFDGQNLKELRERVLRGKYRIPFYMSTDCENLLKKLLVLNPGKRGSLQQIMKDRWMNVGYEEKELKSYNEPEQDFNDLKRIELMGTMGFPQEEVMKALEGQKYNEVTAIYLLLGRKAAEVCSLTSTLQSRPTSDLNGSSQSPAHSRNVSTNQKQRRFSDHGEFLSRRVLFCSITRRNTYVNDRMSTDRHSVAVTNGKDSSLPEVPAASPSPSPGATISSTRPRHVKSMSASGHPMKSCLPPIDDNVEYQSSPQQPPSSPSAFSITSSSTTPDRTRFPRGSSSRSTFHGAQLRDRRPATYNGPPASPSLSQHTTSSLASPRRGTSTSLIGKITSKFVRRLVESVVFTILSGEPKEECRDSKPRSLRFTWSMKTTSSMEPGDMMKEIRRVLDANNCDYEQRERYSLFCVHGDARQDSLVQWEMEVCKLPRLSLNGVRFKRISGTSIAFKNIASKVANELRL</sequence>
<evidence type="ECO:0000313" key="21">
    <source>
        <dbReference type="Proteomes" id="UP000472265"/>
    </source>
</evidence>
<evidence type="ECO:0000259" key="19">
    <source>
        <dbReference type="PROSITE" id="PS50032"/>
    </source>
</evidence>
<dbReference type="SMART" id="SM00165">
    <property type="entry name" value="UBA"/>
    <property type="match status" value="1"/>
</dbReference>
<evidence type="ECO:0000259" key="18">
    <source>
        <dbReference type="PROSITE" id="PS50030"/>
    </source>
</evidence>
<comment type="cofactor">
    <cofactor evidence="1">
        <name>Mg(2+)</name>
        <dbReference type="ChEBI" id="CHEBI:18420"/>
    </cofactor>
</comment>
<dbReference type="Gene3D" id="1.10.510.10">
    <property type="entry name" value="Transferase(Phosphotransferase) domain 1"/>
    <property type="match status" value="1"/>
</dbReference>
<evidence type="ECO:0000256" key="3">
    <source>
        <dbReference type="ARBA" id="ARBA00006234"/>
    </source>
</evidence>
<evidence type="ECO:0000313" key="20">
    <source>
        <dbReference type="Ensembl" id="ENSSAUP00010043523.1"/>
    </source>
</evidence>
<dbReference type="GO" id="GO:0042995">
    <property type="term" value="C:cell projection"/>
    <property type="evidence" value="ECO:0007669"/>
    <property type="project" value="UniProtKB-SubCell"/>
</dbReference>
<dbReference type="PROSITE" id="PS00108">
    <property type="entry name" value="PROTEIN_KINASE_ST"/>
    <property type="match status" value="1"/>
</dbReference>
<evidence type="ECO:0000256" key="13">
    <source>
        <dbReference type="ARBA" id="ARBA00023273"/>
    </source>
</evidence>
<dbReference type="GO" id="GO:0005737">
    <property type="term" value="C:cytoplasm"/>
    <property type="evidence" value="ECO:0007669"/>
    <property type="project" value="TreeGrafter"/>
</dbReference>
<dbReference type="Pfam" id="PF00627">
    <property type="entry name" value="UBA"/>
    <property type="match status" value="1"/>
</dbReference>
<dbReference type="FunFam" id="1.10.510.10:FF:000156">
    <property type="entry name" value="Serine/threonine-protein kinase SIK3 homolog"/>
    <property type="match status" value="1"/>
</dbReference>
<dbReference type="FunFam" id="3.30.310.80:FF:000001">
    <property type="entry name" value="Non-specific serine/threonine protein kinase"/>
    <property type="match status" value="1"/>
</dbReference>
<organism evidence="20 21">
    <name type="scientific">Sparus aurata</name>
    <name type="common">Gilthead sea bream</name>
    <dbReference type="NCBI Taxonomy" id="8175"/>
    <lineage>
        <taxon>Eukaryota</taxon>
        <taxon>Metazoa</taxon>
        <taxon>Chordata</taxon>
        <taxon>Craniata</taxon>
        <taxon>Vertebrata</taxon>
        <taxon>Euteleostomi</taxon>
        <taxon>Actinopterygii</taxon>
        <taxon>Neopterygii</taxon>
        <taxon>Teleostei</taxon>
        <taxon>Neoteleostei</taxon>
        <taxon>Acanthomorphata</taxon>
        <taxon>Eupercaria</taxon>
        <taxon>Spariformes</taxon>
        <taxon>Sparidae</taxon>
        <taxon>Sparus</taxon>
    </lineage>
</organism>
<dbReference type="Gene3D" id="3.30.310.80">
    <property type="entry name" value="Kinase associated domain 1, KA1"/>
    <property type="match status" value="1"/>
</dbReference>
<comment type="subcellular location">
    <subcellularLocation>
        <location evidence="2">Cell projection</location>
    </subcellularLocation>
</comment>
<dbReference type="GO" id="GO:0046872">
    <property type="term" value="F:metal ion binding"/>
    <property type="evidence" value="ECO:0007669"/>
    <property type="project" value="UniProtKB-KW"/>
</dbReference>
<dbReference type="GO" id="GO:0005524">
    <property type="term" value="F:ATP binding"/>
    <property type="evidence" value="ECO:0007669"/>
    <property type="project" value="UniProtKB-KW"/>
</dbReference>
<keyword evidence="13" id="KW-0966">Cell projection</keyword>
<dbReference type="Gene3D" id="1.10.8.10">
    <property type="entry name" value="DNA helicase RuvA subunit, C-terminal domain"/>
    <property type="match status" value="1"/>
</dbReference>
<dbReference type="GeneTree" id="ENSGT00940000157560"/>
<dbReference type="PROSITE" id="PS50011">
    <property type="entry name" value="PROTEIN_KINASE_DOM"/>
    <property type="match status" value="1"/>
</dbReference>
<dbReference type="AlphaFoldDB" id="A0A671WXM7"/>
<evidence type="ECO:0000256" key="8">
    <source>
        <dbReference type="ARBA" id="ARBA00022723"/>
    </source>
</evidence>
<dbReference type="Pfam" id="PF00069">
    <property type="entry name" value="Pkinase"/>
    <property type="match status" value="1"/>
</dbReference>
<comment type="catalytic activity">
    <reaction evidence="15">
        <text>L-seryl-[protein] + ATP = O-phospho-L-seryl-[protein] + ADP + H(+)</text>
        <dbReference type="Rhea" id="RHEA:17989"/>
        <dbReference type="Rhea" id="RHEA-COMP:9863"/>
        <dbReference type="Rhea" id="RHEA-COMP:11604"/>
        <dbReference type="ChEBI" id="CHEBI:15378"/>
        <dbReference type="ChEBI" id="CHEBI:29999"/>
        <dbReference type="ChEBI" id="CHEBI:30616"/>
        <dbReference type="ChEBI" id="CHEBI:83421"/>
        <dbReference type="ChEBI" id="CHEBI:456216"/>
        <dbReference type="EC" id="2.7.11.1"/>
    </reaction>
</comment>
<feature type="compositionally biased region" description="Polar residues" evidence="16">
    <location>
        <begin position="329"/>
        <end position="355"/>
    </location>
</feature>
<comment type="catalytic activity">
    <reaction evidence="14">
        <text>L-threonyl-[protein] + ATP = O-phospho-L-threonyl-[protein] + ADP + H(+)</text>
        <dbReference type="Rhea" id="RHEA:46608"/>
        <dbReference type="Rhea" id="RHEA-COMP:11060"/>
        <dbReference type="Rhea" id="RHEA-COMP:11605"/>
        <dbReference type="ChEBI" id="CHEBI:15378"/>
        <dbReference type="ChEBI" id="CHEBI:30013"/>
        <dbReference type="ChEBI" id="CHEBI:30616"/>
        <dbReference type="ChEBI" id="CHEBI:61977"/>
        <dbReference type="ChEBI" id="CHEBI:456216"/>
        <dbReference type="EC" id="2.7.11.1"/>
    </reaction>
</comment>
<dbReference type="GO" id="GO:0004674">
    <property type="term" value="F:protein serine/threonine kinase activity"/>
    <property type="evidence" value="ECO:0007669"/>
    <property type="project" value="UniProtKB-KW"/>
</dbReference>
<reference evidence="20" key="1">
    <citation type="submission" date="2021-04" db="EMBL/GenBank/DDBJ databases">
        <authorList>
            <consortium name="Wellcome Sanger Institute Data Sharing"/>
        </authorList>
    </citation>
    <scope>NUCLEOTIDE SEQUENCE [LARGE SCALE GENOMIC DNA]</scope>
</reference>
<reference evidence="20" key="3">
    <citation type="submission" date="2025-09" db="UniProtKB">
        <authorList>
            <consortium name="Ensembl"/>
        </authorList>
    </citation>
    <scope>IDENTIFICATION</scope>
</reference>
<dbReference type="PROSITE" id="PS50032">
    <property type="entry name" value="KA1"/>
    <property type="match status" value="1"/>
</dbReference>
<protein>
    <recommendedName>
        <fullName evidence="4">non-specific serine/threonine protein kinase</fullName>
        <ecNumber evidence="4">2.7.11.1</ecNumber>
    </recommendedName>
</protein>
<evidence type="ECO:0000256" key="6">
    <source>
        <dbReference type="ARBA" id="ARBA00022553"/>
    </source>
</evidence>
<evidence type="ECO:0000256" key="12">
    <source>
        <dbReference type="ARBA" id="ARBA00022842"/>
    </source>
</evidence>
<keyword evidence="10" id="KW-0418">Kinase</keyword>
<keyword evidence="6" id="KW-0597">Phosphoprotein</keyword>
<evidence type="ECO:0000256" key="15">
    <source>
        <dbReference type="ARBA" id="ARBA00048679"/>
    </source>
</evidence>
<feature type="region of interest" description="Disordered" evidence="16">
    <location>
        <begin position="396"/>
        <end position="527"/>
    </location>
</feature>
<dbReference type="PANTHER" id="PTHR24346:SF21">
    <property type="entry name" value="SERINE_THREONINE-PROTEIN KINASE MARK1"/>
    <property type="match status" value="1"/>
</dbReference>
<keyword evidence="7" id="KW-0808">Transferase</keyword>
<evidence type="ECO:0000256" key="5">
    <source>
        <dbReference type="ARBA" id="ARBA00022527"/>
    </source>
</evidence>
<feature type="domain" description="KA1" evidence="19">
    <location>
        <begin position="613"/>
        <end position="662"/>
    </location>
</feature>
<dbReference type="InterPro" id="IPR008271">
    <property type="entry name" value="Ser/Thr_kinase_AS"/>
</dbReference>
<evidence type="ECO:0000256" key="2">
    <source>
        <dbReference type="ARBA" id="ARBA00004316"/>
    </source>
</evidence>
<feature type="domain" description="Protein kinase" evidence="17">
    <location>
        <begin position="12"/>
        <end position="259"/>
    </location>
</feature>
<gene>
    <name evidence="20" type="primary">LOC115575871</name>
</gene>
<dbReference type="CDD" id="cd12196">
    <property type="entry name" value="MARK1-3_C"/>
    <property type="match status" value="1"/>
</dbReference>
<feature type="region of interest" description="Disordered" evidence="16">
    <location>
        <begin position="329"/>
        <end position="361"/>
    </location>
</feature>
<accession>A0A671WXM7</accession>
<dbReference type="SUPFAM" id="SSF56112">
    <property type="entry name" value="Protein kinase-like (PK-like)"/>
    <property type="match status" value="1"/>
</dbReference>
<feature type="compositionally biased region" description="Low complexity" evidence="16">
    <location>
        <begin position="462"/>
        <end position="474"/>
    </location>
</feature>
<evidence type="ECO:0000259" key="17">
    <source>
        <dbReference type="PROSITE" id="PS50011"/>
    </source>
</evidence>
<dbReference type="FunFam" id="3.30.200.20:FF:000003">
    <property type="entry name" value="Non-specific serine/threonine protein kinase"/>
    <property type="match status" value="1"/>
</dbReference>
<evidence type="ECO:0000256" key="16">
    <source>
        <dbReference type="SAM" id="MobiDB-lite"/>
    </source>
</evidence>
<evidence type="ECO:0000256" key="4">
    <source>
        <dbReference type="ARBA" id="ARBA00012513"/>
    </source>
</evidence>
<keyword evidence="21" id="KW-1185">Reference proteome</keyword>
<feature type="compositionally biased region" description="Polar residues" evidence="16">
    <location>
        <begin position="509"/>
        <end position="527"/>
    </location>
</feature>
<dbReference type="EC" id="2.7.11.1" evidence="4"/>
<evidence type="ECO:0000256" key="9">
    <source>
        <dbReference type="ARBA" id="ARBA00022741"/>
    </source>
</evidence>
<keyword evidence="11" id="KW-0067">ATP-binding</keyword>